<evidence type="ECO:0000313" key="3">
    <source>
        <dbReference type="Proteomes" id="UP000307440"/>
    </source>
</evidence>
<dbReference type="OrthoDB" id="202203at2759"/>
<accession>A0A5C3KPV8</accession>
<keyword evidence="3" id="KW-1185">Reference proteome</keyword>
<dbReference type="AlphaFoldDB" id="A0A5C3KPV8"/>
<feature type="domain" description="FAD/NAD(P)-binding" evidence="1">
    <location>
        <begin position="13"/>
        <end position="316"/>
    </location>
</feature>
<reference evidence="2 3" key="1">
    <citation type="journal article" date="2019" name="Nat. Ecol. Evol.">
        <title>Megaphylogeny resolves global patterns of mushroom evolution.</title>
        <authorList>
            <person name="Varga T."/>
            <person name="Krizsan K."/>
            <person name="Foldi C."/>
            <person name="Dima B."/>
            <person name="Sanchez-Garcia M."/>
            <person name="Sanchez-Ramirez S."/>
            <person name="Szollosi G.J."/>
            <person name="Szarkandi J.G."/>
            <person name="Papp V."/>
            <person name="Albert L."/>
            <person name="Andreopoulos W."/>
            <person name="Angelini C."/>
            <person name="Antonin V."/>
            <person name="Barry K.W."/>
            <person name="Bougher N.L."/>
            <person name="Buchanan P."/>
            <person name="Buyck B."/>
            <person name="Bense V."/>
            <person name="Catcheside P."/>
            <person name="Chovatia M."/>
            <person name="Cooper J."/>
            <person name="Damon W."/>
            <person name="Desjardin D."/>
            <person name="Finy P."/>
            <person name="Geml J."/>
            <person name="Haridas S."/>
            <person name="Hughes K."/>
            <person name="Justo A."/>
            <person name="Karasinski D."/>
            <person name="Kautmanova I."/>
            <person name="Kiss B."/>
            <person name="Kocsube S."/>
            <person name="Kotiranta H."/>
            <person name="LaButti K.M."/>
            <person name="Lechner B.E."/>
            <person name="Liimatainen K."/>
            <person name="Lipzen A."/>
            <person name="Lukacs Z."/>
            <person name="Mihaltcheva S."/>
            <person name="Morgado L.N."/>
            <person name="Niskanen T."/>
            <person name="Noordeloos M.E."/>
            <person name="Ohm R.A."/>
            <person name="Ortiz-Santana B."/>
            <person name="Ovrebo C."/>
            <person name="Racz N."/>
            <person name="Riley R."/>
            <person name="Savchenko A."/>
            <person name="Shiryaev A."/>
            <person name="Soop K."/>
            <person name="Spirin V."/>
            <person name="Szebenyi C."/>
            <person name="Tomsovsky M."/>
            <person name="Tulloss R.E."/>
            <person name="Uehling J."/>
            <person name="Grigoriev I.V."/>
            <person name="Vagvolgyi C."/>
            <person name="Papp T."/>
            <person name="Martin F.M."/>
            <person name="Miettinen O."/>
            <person name="Hibbett D.S."/>
            <person name="Nagy L.G."/>
        </authorList>
    </citation>
    <scope>NUCLEOTIDE SEQUENCE [LARGE SCALE GENOMIC DNA]</scope>
    <source>
        <strain evidence="2 3">CBS 121175</strain>
    </source>
</reference>
<dbReference type="STRING" id="230819.A0A5C3KPV8"/>
<dbReference type="Gene3D" id="3.50.50.60">
    <property type="entry name" value="FAD/NAD(P)-binding domain"/>
    <property type="match status" value="1"/>
</dbReference>
<gene>
    <name evidence="2" type="ORF">FA15DRAFT_671434</name>
</gene>
<dbReference type="SUPFAM" id="SSF51905">
    <property type="entry name" value="FAD/NAD(P)-binding domain"/>
    <property type="match status" value="1"/>
</dbReference>
<dbReference type="PRINTS" id="PR00368">
    <property type="entry name" value="FADPNR"/>
</dbReference>
<dbReference type="PRINTS" id="PR00411">
    <property type="entry name" value="PNDRDTASEI"/>
</dbReference>
<proteinExistence type="predicted"/>
<dbReference type="InterPro" id="IPR023753">
    <property type="entry name" value="FAD/NAD-binding_dom"/>
</dbReference>
<evidence type="ECO:0000259" key="1">
    <source>
        <dbReference type="Pfam" id="PF07992"/>
    </source>
</evidence>
<sequence>MGGGIAPNSDTKTVVVLGAAYGGARAAQIVAAGLPDDWRIIVIDRNSHANHVYVMPRYAVLPGHEYKAFIPYTNVFLTAPNLKPNHIHVQAEVVSLRPHHVVLSKAFPELGIPSPTIAFDYAIYALGAHLPAPLDLWGVDPRQTIQKENSKPEDLWKYKGNKAEGVAWFLERQGVVRDAPTVLVVGGGALGIQFATDIKAVYPEKKVTLLHSREQLLPKFDQGLHDEVRKTTESQGIELILGERLDMSSVDESINAGKTVNEQGQRIVKTVKGREIAADLLLLCVGQKPNSGLLASMDPATINPENNLARVQRTMQLSTVPVLQCMPTDEALASAAESNLNVSEESSAKSEKAVVDKSASGYPHIFAIGDAADAFGAIAAGHNAYSQGELAARNVLRLIKQRNRAGAEVEELEKYTPGPPAIKVSLGLTHSVYQLGSHLGTKDDGKPDLDAALIWPYYGIKVEKDEDMKA</sequence>
<organism evidence="2 3">
    <name type="scientific">Coprinopsis marcescibilis</name>
    <name type="common">Agaric fungus</name>
    <name type="synonym">Psathyrella marcescibilis</name>
    <dbReference type="NCBI Taxonomy" id="230819"/>
    <lineage>
        <taxon>Eukaryota</taxon>
        <taxon>Fungi</taxon>
        <taxon>Dikarya</taxon>
        <taxon>Basidiomycota</taxon>
        <taxon>Agaricomycotina</taxon>
        <taxon>Agaricomycetes</taxon>
        <taxon>Agaricomycetidae</taxon>
        <taxon>Agaricales</taxon>
        <taxon>Agaricineae</taxon>
        <taxon>Psathyrellaceae</taxon>
        <taxon>Coprinopsis</taxon>
    </lineage>
</organism>
<dbReference type="GO" id="GO:0050660">
    <property type="term" value="F:flavin adenine dinucleotide binding"/>
    <property type="evidence" value="ECO:0007669"/>
    <property type="project" value="TreeGrafter"/>
</dbReference>
<dbReference type="GO" id="GO:0005737">
    <property type="term" value="C:cytoplasm"/>
    <property type="evidence" value="ECO:0007669"/>
    <property type="project" value="TreeGrafter"/>
</dbReference>
<dbReference type="Gene3D" id="3.50.50.100">
    <property type="match status" value="2"/>
</dbReference>
<dbReference type="Pfam" id="PF07992">
    <property type="entry name" value="Pyr_redox_2"/>
    <property type="match status" value="1"/>
</dbReference>
<dbReference type="Proteomes" id="UP000307440">
    <property type="component" value="Unassembled WGS sequence"/>
</dbReference>
<protein>
    <submittedName>
        <fullName evidence="2">FAD/NAD(P)-binding domain-containing protein</fullName>
    </submittedName>
</protein>
<name>A0A5C3KPV8_COPMA</name>
<dbReference type="PANTHER" id="PTHR43735:SF2">
    <property type="entry name" value="FE-REGULATED PROTEIN 8"/>
    <property type="match status" value="1"/>
</dbReference>
<dbReference type="InterPro" id="IPR036188">
    <property type="entry name" value="FAD/NAD-bd_sf"/>
</dbReference>
<evidence type="ECO:0000313" key="2">
    <source>
        <dbReference type="EMBL" id="TFK22539.1"/>
    </source>
</evidence>
<dbReference type="GO" id="GO:0004174">
    <property type="term" value="F:electron-transferring-flavoprotein dehydrogenase activity"/>
    <property type="evidence" value="ECO:0007669"/>
    <property type="project" value="TreeGrafter"/>
</dbReference>
<dbReference type="EMBL" id="ML210238">
    <property type="protein sequence ID" value="TFK22539.1"/>
    <property type="molecule type" value="Genomic_DNA"/>
</dbReference>
<dbReference type="PANTHER" id="PTHR43735">
    <property type="entry name" value="APOPTOSIS-INDUCING FACTOR 1"/>
    <property type="match status" value="1"/>
</dbReference>